<evidence type="ECO:0000256" key="1">
    <source>
        <dbReference type="SAM" id="Coils"/>
    </source>
</evidence>
<keyword evidence="4" id="KW-1185">Reference proteome</keyword>
<dbReference type="RefSeq" id="WP_210810117.1">
    <property type="nucleotide sequence ID" value="NZ_JAGQDG010000006.1"/>
</dbReference>
<name>A0ABS5E0Y8_9BURK</name>
<accession>A0ABS5E0Y8</accession>
<organism evidence="3 4">
    <name type="scientific">Ideonella paludis</name>
    <dbReference type="NCBI Taxonomy" id="1233411"/>
    <lineage>
        <taxon>Bacteria</taxon>
        <taxon>Pseudomonadati</taxon>
        <taxon>Pseudomonadota</taxon>
        <taxon>Betaproteobacteria</taxon>
        <taxon>Burkholderiales</taxon>
        <taxon>Sphaerotilaceae</taxon>
        <taxon>Ideonella</taxon>
    </lineage>
</organism>
<keyword evidence="1" id="KW-0175">Coiled coil</keyword>
<feature type="compositionally biased region" description="Basic and acidic residues" evidence="2">
    <location>
        <begin position="318"/>
        <end position="331"/>
    </location>
</feature>
<dbReference type="InterPro" id="IPR009579">
    <property type="entry name" value="DUF1192"/>
</dbReference>
<dbReference type="Pfam" id="PF06698">
    <property type="entry name" value="DUF1192"/>
    <property type="match status" value="1"/>
</dbReference>
<feature type="coiled-coil region" evidence="1">
    <location>
        <begin position="155"/>
        <end position="196"/>
    </location>
</feature>
<reference evidence="3 4" key="1">
    <citation type="submission" date="2021-04" db="EMBL/GenBank/DDBJ databases">
        <title>The genome sequence of type strain Ideonella paludis KCTC 32238.</title>
        <authorList>
            <person name="Liu Y."/>
        </authorList>
    </citation>
    <scope>NUCLEOTIDE SEQUENCE [LARGE SCALE GENOMIC DNA]</scope>
    <source>
        <strain evidence="3 4">KCTC 32238</strain>
    </source>
</reference>
<gene>
    <name evidence="3" type="ORF">KAK11_15440</name>
</gene>
<protein>
    <submittedName>
        <fullName evidence="3">DUF1192 family protein</fullName>
    </submittedName>
</protein>
<evidence type="ECO:0000256" key="2">
    <source>
        <dbReference type="SAM" id="MobiDB-lite"/>
    </source>
</evidence>
<dbReference type="EMBL" id="JAGQDG010000006">
    <property type="protein sequence ID" value="MBQ0936726.1"/>
    <property type="molecule type" value="Genomic_DNA"/>
</dbReference>
<proteinExistence type="predicted"/>
<comment type="caution">
    <text evidence="3">The sequence shown here is derived from an EMBL/GenBank/DDBJ whole genome shotgun (WGS) entry which is preliminary data.</text>
</comment>
<dbReference type="Proteomes" id="UP000672097">
    <property type="component" value="Unassembled WGS sequence"/>
</dbReference>
<evidence type="ECO:0000313" key="4">
    <source>
        <dbReference type="Proteomes" id="UP000672097"/>
    </source>
</evidence>
<sequence length="346" mass="37195">MSKKATPAAEVIEPAKGASPHVRTGEIEVLSDRAAFGEADAALADFLGLDLTVAPDVRAERAVVAYNSATRSLVEAGLLLASLKRDVSQEQFLQLLAERGMHKQRAYSLMNGAALAARLPEDQRDQVLSLGKSKVLALGNASPEVVDQMLEDGDIDISTLSVRDLRARLRDLEAEIADTQAQRDAAEAEATGLKKKLAKTPVEREDAVPVAVADLRAEFVANTGKVDLALKSVEAIGPELAMMIGGPAHDWVDGTVRLAVSGLTALRLQIDGVLRKYVGLLPDGDRPEPVPSSYLTQQELAECADAWKVLAQTHTYEQDLRAHQREQERPRGRGRPTNAPKAPGKA</sequence>
<evidence type="ECO:0000313" key="3">
    <source>
        <dbReference type="EMBL" id="MBQ0936726.1"/>
    </source>
</evidence>
<feature type="region of interest" description="Disordered" evidence="2">
    <location>
        <begin position="318"/>
        <end position="346"/>
    </location>
</feature>